<dbReference type="Gene3D" id="3.90.226.10">
    <property type="entry name" value="2-enoyl-CoA Hydratase, Chain A, domain 1"/>
    <property type="match status" value="1"/>
</dbReference>
<reference evidence="3 4" key="1">
    <citation type="submission" date="2016-11" db="EMBL/GenBank/DDBJ databases">
        <authorList>
            <person name="Jaros S."/>
            <person name="Januszkiewicz K."/>
            <person name="Wedrychowicz H."/>
        </authorList>
    </citation>
    <scope>NUCLEOTIDE SEQUENCE [LARGE SCALE GENOMIC DNA]</scope>
    <source>
        <strain evidence="3 4">DSM 18119</strain>
    </source>
</reference>
<dbReference type="RefSeq" id="WP_072833471.1">
    <property type="nucleotide sequence ID" value="NZ_FQUU01000001.1"/>
</dbReference>
<dbReference type="GO" id="GO:0006508">
    <property type="term" value="P:proteolysis"/>
    <property type="evidence" value="ECO:0007669"/>
    <property type="project" value="InterPro"/>
</dbReference>
<dbReference type="PANTHER" id="PTHR11261:SF3">
    <property type="entry name" value="RETINOL-BINDING PROTEIN 3"/>
    <property type="match status" value="1"/>
</dbReference>
<accession>A0A1M4T1S4</accession>
<keyword evidence="4" id="KW-1185">Reference proteome</keyword>
<evidence type="ECO:0000259" key="2">
    <source>
        <dbReference type="SMART" id="SM00245"/>
    </source>
</evidence>
<dbReference type="EMBL" id="FQUU01000001">
    <property type="protein sequence ID" value="SHE38452.1"/>
    <property type="molecule type" value="Genomic_DNA"/>
</dbReference>
<feature type="chain" id="PRO_5012228796" evidence="1">
    <location>
        <begin position="23"/>
        <end position="347"/>
    </location>
</feature>
<sequence>MRQKLILLFILLQIAIISSAQSNDSVRVFVDSALNIMQRRSIFASSLNWMVIRDSAHKMSAKATNYAEAIPAIQFAFNLLQDKHGWLDLNGVQYFNPFVKRDESRINEQTLKAIVRAPIKSALLEKGYAYLAIPFTNGQTKDKMNRFAQQVQDSLCKVVTSTTKGLVIDLRLNGGGNVFPMIIGIINVLGDGNYTESVNSLGEKEGELVIKGQQITLLDTIVVKLQKSCGDLTGLPVAVLTGPATGSSGEQLAIILSMRKNTILIGENTAGYTTGNNGFLLPGTDNGIVIGESYTRDKAGKIYLGEVSPSIYVIGGDNFIDFTKDIKIQSALKWLKQQGSKPLKRKQ</sequence>
<protein>
    <submittedName>
        <fullName evidence="3">Peptidase family S41</fullName>
    </submittedName>
</protein>
<dbReference type="STRING" id="1121884.SAMN02745131_00316"/>
<feature type="signal peptide" evidence="1">
    <location>
        <begin position="1"/>
        <end position="22"/>
    </location>
</feature>
<gene>
    <name evidence="3" type="ORF">SAMN02745131_00316</name>
</gene>
<dbReference type="AlphaFoldDB" id="A0A1M4T1S4"/>
<dbReference type="Pfam" id="PF03572">
    <property type="entry name" value="Peptidase_S41"/>
    <property type="match status" value="1"/>
</dbReference>
<feature type="domain" description="Tail specific protease" evidence="2">
    <location>
        <begin position="107"/>
        <end position="314"/>
    </location>
</feature>
<dbReference type="Proteomes" id="UP000184048">
    <property type="component" value="Unassembled WGS sequence"/>
</dbReference>
<dbReference type="GO" id="GO:0008236">
    <property type="term" value="F:serine-type peptidase activity"/>
    <property type="evidence" value="ECO:0007669"/>
    <property type="project" value="InterPro"/>
</dbReference>
<organism evidence="3 4">
    <name type="scientific">Flavisolibacter ginsengisoli DSM 18119</name>
    <dbReference type="NCBI Taxonomy" id="1121884"/>
    <lineage>
        <taxon>Bacteria</taxon>
        <taxon>Pseudomonadati</taxon>
        <taxon>Bacteroidota</taxon>
        <taxon>Chitinophagia</taxon>
        <taxon>Chitinophagales</taxon>
        <taxon>Chitinophagaceae</taxon>
        <taxon>Flavisolibacter</taxon>
    </lineage>
</organism>
<evidence type="ECO:0000256" key="1">
    <source>
        <dbReference type="SAM" id="SignalP"/>
    </source>
</evidence>
<dbReference type="SUPFAM" id="SSF52096">
    <property type="entry name" value="ClpP/crotonase"/>
    <property type="match status" value="1"/>
</dbReference>
<evidence type="ECO:0000313" key="3">
    <source>
        <dbReference type="EMBL" id="SHE38452.1"/>
    </source>
</evidence>
<proteinExistence type="predicted"/>
<dbReference type="OrthoDB" id="7314861at2"/>
<keyword evidence="1" id="KW-0732">Signal</keyword>
<dbReference type="SMART" id="SM00245">
    <property type="entry name" value="TSPc"/>
    <property type="match status" value="1"/>
</dbReference>
<dbReference type="InterPro" id="IPR029045">
    <property type="entry name" value="ClpP/crotonase-like_dom_sf"/>
</dbReference>
<name>A0A1M4T1S4_9BACT</name>
<dbReference type="InterPro" id="IPR005151">
    <property type="entry name" value="Tail-specific_protease"/>
</dbReference>
<evidence type="ECO:0000313" key="4">
    <source>
        <dbReference type="Proteomes" id="UP000184048"/>
    </source>
</evidence>
<dbReference type="PANTHER" id="PTHR11261">
    <property type="entry name" value="INTERPHOTORECEPTOR RETINOID-BINDING PROTEIN"/>
    <property type="match status" value="1"/>
</dbReference>